<keyword evidence="2" id="KW-1185">Reference proteome</keyword>
<reference evidence="1 2" key="1">
    <citation type="journal article" date="2007" name="PLoS Genet.">
        <title>A tale of two oxidation states: bacterial colonization of arsenic-rich environments.</title>
        <authorList>
            <person name="Muller D."/>
            <person name="Medigue C."/>
            <person name="Koechler S."/>
            <person name="Barbe V."/>
            <person name="Barakat M."/>
            <person name="Talla E."/>
            <person name="Bonnefoy V."/>
            <person name="Krin E."/>
            <person name="Arsene-Ploetze F."/>
            <person name="Carapito C."/>
            <person name="Chandler M."/>
            <person name="Cournoyer B."/>
            <person name="Cruveiller S."/>
            <person name="Dossat C."/>
            <person name="Duval S."/>
            <person name="Heymann M."/>
            <person name="Leize E."/>
            <person name="Lieutaud A."/>
            <person name="Lievremont D."/>
            <person name="Makita Y."/>
            <person name="Mangenot S."/>
            <person name="Nitschke W."/>
            <person name="Ortet P."/>
            <person name="Perdrial N."/>
            <person name="Schoepp B."/>
            <person name="Siguier N."/>
            <person name="Simeonova D.D."/>
            <person name="Rouy Z."/>
            <person name="Segurens B."/>
            <person name="Turlin E."/>
            <person name="Vallenet D."/>
            <person name="Van Dorsselaer A."/>
            <person name="Weiss S."/>
            <person name="Weissenbach J."/>
            <person name="Lett M.C."/>
            <person name="Danchin A."/>
            <person name="Bertin P.N."/>
        </authorList>
    </citation>
    <scope>NUCLEOTIDE SEQUENCE [LARGE SCALE GENOMIC DNA]</scope>
    <source>
        <strain evidence="2">ULPAs1</strain>
    </source>
</reference>
<accession>A4G5Q5</accession>
<proteinExistence type="predicted"/>
<evidence type="ECO:0000313" key="2">
    <source>
        <dbReference type="Proteomes" id="UP000006697"/>
    </source>
</evidence>
<gene>
    <name evidence="1" type="ordered locus">HEAR1685</name>
</gene>
<dbReference type="AlphaFoldDB" id="A4G5Q5"/>
<dbReference type="KEGG" id="har:HEAR1685"/>
<organism evidence="1 2">
    <name type="scientific">Herminiimonas arsenicoxydans</name>
    <dbReference type="NCBI Taxonomy" id="204773"/>
    <lineage>
        <taxon>Bacteria</taxon>
        <taxon>Pseudomonadati</taxon>
        <taxon>Pseudomonadota</taxon>
        <taxon>Betaproteobacteria</taxon>
        <taxon>Burkholderiales</taxon>
        <taxon>Oxalobacteraceae</taxon>
        <taxon>Herminiimonas</taxon>
    </lineage>
</organism>
<name>A4G5Q5_HERAR</name>
<protein>
    <submittedName>
        <fullName evidence="1">Uncharacterized protein</fullName>
    </submittedName>
</protein>
<dbReference type="EMBL" id="CU207211">
    <property type="protein sequence ID" value="CAL61842.1"/>
    <property type="molecule type" value="Genomic_DNA"/>
</dbReference>
<evidence type="ECO:0000313" key="1">
    <source>
        <dbReference type="EMBL" id="CAL61842.1"/>
    </source>
</evidence>
<dbReference type="HOGENOM" id="CLU_2752299_0_0_4"/>
<dbReference type="Proteomes" id="UP000006697">
    <property type="component" value="Chromosome"/>
</dbReference>
<sequence length="70" mass="7916">MLALMHIPRNFSYASMKKLPAGELTWIKFAVPGRPFGEMLRSHAFSCHAAMPRQCCSLMHRSSTSLMLFS</sequence>